<comment type="domain">
    <text evidence="13">Comprises two domains: an N-terminal domain containing the nucleotidyltransferase activity and a C-terminal HD domain associated with both phosphodiesterase and phosphatase activities.</text>
</comment>
<dbReference type="GO" id="GO:0016791">
    <property type="term" value="F:phosphatase activity"/>
    <property type="evidence" value="ECO:0007669"/>
    <property type="project" value="UniProtKB-UniRule"/>
</dbReference>
<keyword evidence="2 13" id="KW-0808">Transferase</keyword>
<dbReference type="RefSeq" id="WP_108602885.1">
    <property type="nucleotide sequence ID" value="NZ_CP026604.1"/>
</dbReference>
<dbReference type="InterPro" id="IPR032828">
    <property type="entry name" value="PolyA_RNA-bd"/>
</dbReference>
<feature type="binding site" evidence="13">
    <location>
        <position position="18"/>
    </location>
    <ligand>
        <name>ATP</name>
        <dbReference type="ChEBI" id="CHEBI:30616"/>
    </ligand>
</feature>
<dbReference type="HAMAP" id="MF_01261">
    <property type="entry name" value="CCA_bact_type1"/>
    <property type="match status" value="1"/>
</dbReference>
<dbReference type="CDD" id="cd05398">
    <property type="entry name" value="NT_ClassII-CCAase"/>
    <property type="match status" value="1"/>
</dbReference>
<dbReference type="Pfam" id="PF01966">
    <property type="entry name" value="HD"/>
    <property type="match status" value="1"/>
</dbReference>
<keyword evidence="4 13" id="KW-0548">Nucleotidyltransferase</keyword>
<dbReference type="Gene3D" id="1.10.3090.10">
    <property type="entry name" value="cca-adding enzyme, domain 2"/>
    <property type="match status" value="1"/>
</dbReference>
<dbReference type="KEGG" id="cate:C2869_10475"/>
<dbReference type="InterPro" id="IPR006675">
    <property type="entry name" value="HDIG_dom"/>
</dbReference>
<keyword evidence="12 13" id="KW-0511">Multifunctional enzyme</keyword>
<dbReference type="Proteomes" id="UP000244441">
    <property type="component" value="Chromosome"/>
</dbReference>
<dbReference type="GO" id="GO:0000049">
    <property type="term" value="F:tRNA binding"/>
    <property type="evidence" value="ECO:0007669"/>
    <property type="project" value="UniProtKB-UniRule"/>
</dbReference>
<keyword evidence="10 13" id="KW-0460">Magnesium</keyword>
<feature type="binding site" evidence="13">
    <location>
        <position position="150"/>
    </location>
    <ligand>
        <name>ATP</name>
        <dbReference type="ChEBI" id="CHEBI:30616"/>
    </ligand>
</feature>
<evidence type="ECO:0000256" key="10">
    <source>
        <dbReference type="ARBA" id="ARBA00022842"/>
    </source>
</evidence>
<evidence type="ECO:0000256" key="8">
    <source>
        <dbReference type="ARBA" id="ARBA00022801"/>
    </source>
</evidence>
<dbReference type="InterPro" id="IPR003607">
    <property type="entry name" value="HD/PDEase_dom"/>
</dbReference>
<feature type="binding site" evidence="13">
    <location>
        <position position="21"/>
    </location>
    <ligand>
        <name>CTP</name>
        <dbReference type="ChEBI" id="CHEBI:37563"/>
    </ligand>
</feature>
<organism evidence="15 16">
    <name type="scientific">Saccharobesus litoralis</name>
    <dbReference type="NCBI Taxonomy" id="2172099"/>
    <lineage>
        <taxon>Bacteria</taxon>
        <taxon>Pseudomonadati</taxon>
        <taxon>Pseudomonadota</taxon>
        <taxon>Gammaproteobacteria</taxon>
        <taxon>Alteromonadales</taxon>
        <taxon>Alteromonadaceae</taxon>
        <taxon>Saccharobesus</taxon>
    </lineage>
</organism>
<reference evidence="15 16" key="1">
    <citation type="submission" date="2018-01" db="EMBL/GenBank/DDBJ databases">
        <title>Genome sequence of a Cantenovulum-like bacteria.</title>
        <authorList>
            <person name="Tan W.R."/>
            <person name="Lau N.-S."/>
            <person name="Go F."/>
            <person name="Amirul A.-A.A."/>
        </authorList>
    </citation>
    <scope>NUCLEOTIDE SEQUENCE [LARGE SCALE GENOMIC DNA]</scope>
    <source>
        <strain evidence="15 16">CCB-QB4</strain>
    </source>
</reference>
<dbReference type="Pfam" id="PF12627">
    <property type="entry name" value="PolyA_pol_RNAbd"/>
    <property type="match status" value="1"/>
</dbReference>
<comment type="cofactor">
    <cofactor evidence="13">
        <name>Mg(2+)</name>
        <dbReference type="ChEBI" id="CHEBI:18420"/>
    </cofactor>
    <text evidence="13">Magnesium is required for nucleotidyltransferase activity.</text>
</comment>
<comment type="cofactor">
    <cofactor evidence="13">
        <name>Ni(2+)</name>
        <dbReference type="ChEBI" id="CHEBI:49786"/>
    </cofactor>
    <text evidence="13">Nickel for phosphatase activity.</text>
</comment>
<comment type="miscellaneous">
    <text evidence="13">A single active site specifically recognizes both ATP and CTP and is responsible for their addition.</text>
</comment>
<dbReference type="InterPro" id="IPR043519">
    <property type="entry name" value="NT_sf"/>
</dbReference>
<feature type="binding site" evidence="13">
    <location>
        <position position="101"/>
    </location>
    <ligand>
        <name>ATP</name>
        <dbReference type="ChEBI" id="CHEBI:30616"/>
    </ligand>
</feature>
<evidence type="ECO:0000256" key="12">
    <source>
        <dbReference type="ARBA" id="ARBA00023268"/>
    </source>
</evidence>
<evidence type="ECO:0000313" key="16">
    <source>
        <dbReference type="Proteomes" id="UP000244441"/>
    </source>
</evidence>
<dbReference type="EC" id="3.1.4.-" evidence="13"/>
<dbReference type="InterPro" id="IPR002646">
    <property type="entry name" value="PolA_pol_head_dom"/>
</dbReference>
<evidence type="ECO:0000256" key="7">
    <source>
        <dbReference type="ARBA" id="ARBA00022800"/>
    </source>
</evidence>
<dbReference type="AlphaFoldDB" id="A0A2S0VRJ9"/>
<dbReference type="InterPro" id="IPR006674">
    <property type="entry name" value="HD_domain"/>
</dbReference>
<dbReference type="InterPro" id="IPR050124">
    <property type="entry name" value="tRNA_CCA-adding_enzyme"/>
</dbReference>
<feature type="binding site" evidence="13">
    <location>
        <position position="147"/>
    </location>
    <ligand>
        <name>CTP</name>
        <dbReference type="ChEBI" id="CHEBI:37563"/>
    </ligand>
</feature>
<feature type="binding site" evidence="13">
    <location>
        <position position="18"/>
    </location>
    <ligand>
        <name>CTP</name>
        <dbReference type="ChEBI" id="CHEBI:37563"/>
    </ligand>
</feature>
<dbReference type="GO" id="GO:0042245">
    <property type="term" value="P:RNA repair"/>
    <property type="evidence" value="ECO:0007669"/>
    <property type="project" value="UniProtKB-KW"/>
</dbReference>
<comment type="subunit">
    <text evidence="13">Monomer. Can also form homodimers and oligomers.</text>
</comment>
<evidence type="ECO:0000256" key="9">
    <source>
        <dbReference type="ARBA" id="ARBA00022840"/>
    </source>
</evidence>
<dbReference type="EC" id="2.7.7.72" evidence="13"/>
<evidence type="ECO:0000256" key="5">
    <source>
        <dbReference type="ARBA" id="ARBA00022723"/>
    </source>
</evidence>
<dbReference type="GO" id="GO:0001680">
    <property type="term" value="P:tRNA 3'-terminal CCA addition"/>
    <property type="evidence" value="ECO:0007669"/>
    <property type="project" value="UniProtKB-UniRule"/>
</dbReference>
<feature type="domain" description="HD" evidence="14">
    <location>
        <begin position="238"/>
        <end position="339"/>
    </location>
</feature>
<keyword evidence="11 13" id="KW-0694">RNA-binding</keyword>
<dbReference type="InterPro" id="IPR012006">
    <property type="entry name" value="CCA_bact"/>
</dbReference>
<dbReference type="PIRSF" id="PIRSF000813">
    <property type="entry name" value="CCA_bact"/>
    <property type="match status" value="1"/>
</dbReference>
<dbReference type="HAMAP" id="MF_01262">
    <property type="entry name" value="CCA_bact_type2"/>
    <property type="match status" value="1"/>
</dbReference>
<dbReference type="FunFam" id="1.10.3090.10:FF:000001">
    <property type="entry name" value="Multifunctional CCA protein"/>
    <property type="match status" value="1"/>
</dbReference>
<dbReference type="NCBIfam" id="TIGR00277">
    <property type="entry name" value="HDIG"/>
    <property type="match status" value="1"/>
</dbReference>
<dbReference type="GO" id="GO:0004112">
    <property type="term" value="F:cyclic-nucleotide phosphodiesterase activity"/>
    <property type="evidence" value="ECO:0007669"/>
    <property type="project" value="UniProtKB-UniRule"/>
</dbReference>
<dbReference type="PANTHER" id="PTHR47545">
    <property type="entry name" value="MULTIFUNCTIONAL CCA PROTEIN"/>
    <property type="match status" value="1"/>
</dbReference>
<dbReference type="CDD" id="cd00077">
    <property type="entry name" value="HDc"/>
    <property type="match status" value="1"/>
</dbReference>
<feature type="binding site" evidence="13">
    <location>
        <position position="21"/>
    </location>
    <ligand>
        <name>ATP</name>
        <dbReference type="ChEBI" id="CHEBI:30616"/>
    </ligand>
</feature>
<comment type="catalytic activity">
    <reaction evidence="13">
        <text>a tRNA with a 3' CCA end + 2 CTP + ATP = a tRNA with a 3' CCACCA end + 3 diphosphate</text>
        <dbReference type="Rhea" id="RHEA:76235"/>
        <dbReference type="Rhea" id="RHEA-COMP:10468"/>
        <dbReference type="Rhea" id="RHEA-COMP:18655"/>
        <dbReference type="ChEBI" id="CHEBI:30616"/>
        <dbReference type="ChEBI" id="CHEBI:33019"/>
        <dbReference type="ChEBI" id="CHEBI:37563"/>
        <dbReference type="ChEBI" id="CHEBI:83071"/>
        <dbReference type="ChEBI" id="CHEBI:195187"/>
    </reaction>
</comment>
<comment type="similarity">
    <text evidence="13">Belongs to the tRNA nucleotidyltransferase/poly(A) polymerase family. Bacterial CCA-adding enzyme type 1 subfamily.</text>
</comment>
<feature type="binding site" evidence="13">
    <location>
        <position position="101"/>
    </location>
    <ligand>
        <name>CTP</name>
        <dbReference type="ChEBI" id="CHEBI:37563"/>
    </ligand>
</feature>
<dbReference type="OrthoDB" id="9805698at2"/>
<dbReference type="GO" id="GO:0000287">
    <property type="term" value="F:magnesium ion binding"/>
    <property type="evidence" value="ECO:0007669"/>
    <property type="project" value="UniProtKB-UniRule"/>
</dbReference>
<dbReference type="Pfam" id="PF01743">
    <property type="entry name" value="PolyA_pol"/>
    <property type="match status" value="1"/>
</dbReference>
<evidence type="ECO:0000256" key="4">
    <source>
        <dbReference type="ARBA" id="ARBA00022695"/>
    </source>
</evidence>
<feature type="binding site" evidence="13">
    <location>
        <position position="31"/>
    </location>
    <ligand>
        <name>Mg(2+)</name>
        <dbReference type="ChEBI" id="CHEBI:18420"/>
    </ligand>
</feature>
<dbReference type="EMBL" id="CP026604">
    <property type="protein sequence ID" value="AWB66829.1"/>
    <property type="molecule type" value="Genomic_DNA"/>
</dbReference>
<dbReference type="PROSITE" id="PS51831">
    <property type="entry name" value="HD"/>
    <property type="match status" value="1"/>
</dbReference>
<accession>A0A2S0VRJ9</accession>
<protein>
    <recommendedName>
        <fullName evidence="13">Multifunctional CCA protein</fullName>
    </recommendedName>
    <domain>
        <recommendedName>
            <fullName evidence="13">CCA-adding enzyme</fullName>
            <ecNumber evidence="13">2.7.7.72</ecNumber>
        </recommendedName>
        <alternativeName>
            <fullName evidence="13">CCA tRNA nucleotidyltransferase</fullName>
        </alternativeName>
        <alternativeName>
            <fullName evidence="13">tRNA CCA-pyrophosphorylase</fullName>
        </alternativeName>
        <alternativeName>
            <fullName evidence="13">tRNA adenylyl-/cytidylyl-transferase</fullName>
        </alternativeName>
        <alternativeName>
            <fullName evidence="13">tRNA nucleotidyltransferase</fullName>
        </alternativeName>
        <alternativeName>
            <fullName evidence="13">tRNA-NT</fullName>
        </alternativeName>
    </domain>
    <domain>
        <recommendedName>
            <fullName evidence="13">2'-nucleotidase</fullName>
            <ecNumber evidence="13">3.1.3.-</ecNumber>
        </recommendedName>
    </domain>
    <domain>
        <recommendedName>
            <fullName evidence="13">2',3'-cyclic phosphodiesterase</fullName>
            <ecNumber evidence="13">3.1.4.-</ecNumber>
        </recommendedName>
    </domain>
    <domain>
        <recommendedName>
            <fullName evidence="13">Phosphatase</fullName>
        </recommendedName>
    </domain>
</protein>
<evidence type="ECO:0000256" key="6">
    <source>
        <dbReference type="ARBA" id="ARBA00022741"/>
    </source>
</evidence>
<feature type="binding site" evidence="13">
    <location>
        <position position="33"/>
    </location>
    <ligand>
        <name>Mg(2+)</name>
        <dbReference type="ChEBI" id="CHEBI:18420"/>
    </ligand>
</feature>
<gene>
    <name evidence="13" type="primary">cca</name>
    <name evidence="15" type="ORF">C2869_10475</name>
</gene>
<evidence type="ECO:0000256" key="2">
    <source>
        <dbReference type="ARBA" id="ARBA00022679"/>
    </source>
</evidence>
<dbReference type="SUPFAM" id="SSF81301">
    <property type="entry name" value="Nucleotidyltransferase"/>
    <property type="match status" value="1"/>
</dbReference>
<comment type="function">
    <text evidence="13">Catalyzes the addition and repair of the essential 3'-terminal CCA sequence in tRNAs without using a nucleic acid template. Adds these three nucleotides in the order of C, C, and A to the tRNA nucleotide-73, using CTP and ATP as substrates and producing inorganic pyrophosphate. tRNA 3'-terminal CCA addition is required both for tRNA processing and repair. Also involved in tRNA surveillance by mediating tandem CCA addition to generate a CCACCA at the 3' terminus of unstable tRNAs. While stable tRNAs receive only 3'-terminal CCA, unstable tRNAs are marked with CCACCA and rapidly degraded.</text>
</comment>
<evidence type="ECO:0000256" key="3">
    <source>
        <dbReference type="ARBA" id="ARBA00022694"/>
    </source>
</evidence>
<evidence type="ECO:0000256" key="1">
    <source>
        <dbReference type="ARBA" id="ARBA00022596"/>
    </source>
</evidence>
<feature type="binding site" evidence="13">
    <location>
        <position position="150"/>
    </location>
    <ligand>
        <name>CTP</name>
        <dbReference type="ChEBI" id="CHEBI:37563"/>
    </ligand>
</feature>
<dbReference type="PANTHER" id="PTHR47545:SF1">
    <property type="entry name" value="MULTIFUNCTIONAL CCA PROTEIN"/>
    <property type="match status" value="1"/>
</dbReference>
<evidence type="ECO:0000313" key="15">
    <source>
        <dbReference type="EMBL" id="AWB66829.1"/>
    </source>
</evidence>
<keyword evidence="6 13" id="KW-0547">Nucleotide-binding</keyword>
<evidence type="ECO:0000256" key="11">
    <source>
        <dbReference type="ARBA" id="ARBA00022884"/>
    </source>
</evidence>
<dbReference type="EC" id="3.1.3.-" evidence="13"/>
<sequence length="421" mass="47673">MSPKNQAQIEDKRYLVGGAVRDQLLGIKIKDKDWLVVGATVDEMLAAGYQQVGKDFPVFLHPQSKEEHALARTERKLGSGYTGFNCYAEPDVTLEEDLLRRDLTINAMAQDQDGQIVDPYGGQQDIANKCLRHVSPAFVEDPLRVLRVARFAARFAHLGFSIANETQALMQTLVASGELNTLTAERVWLETSKALQEPSPRIYFESLKDCGALKILFPELDCLWGVPNPAKWHPEICSGEHTMLVLQQACKFSDDLAVRYAALLHDLGKGVTPKEEWPSHHGHEKTGVPLVKQVSERLRVPNEYKDLAMLVSEFHLHTHKAFELKASTILKVFNRMDVWRKPQRFEQFLLCCHADFTGRLHFTDRPYPQTDFLRECLNAASRVDIQTILATGVKGAAIRDELNKQRTQQIMQIKQGYQTVI</sequence>
<keyword evidence="7 13" id="KW-0692">RNA repair</keyword>
<evidence type="ECO:0000259" key="14">
    <source>
        <dbReference type="PROSITE" id="PS51831"/>
    </source>
</evidence>
<keyword evidence="5 13" id="KW-0479">Metal-binding</keyword>
<name>A0A2S0VRJ9_9ALTE</name>
<keyword evidence="1 13" id="KW-0533">Nickel</keyword>
<keyword evidence="8 13" id="KW-0378">Hydrolase</keyword>
<comment type="catalytic activity">
    <reaction evidence="13">
        <text>a tRNA precursor + 2 CTP + ATP = a tRNA with a 3' CCA end + 3 diphosphate</text>
        <dbReference type="Rhea" id="RHEA:14433"/>
        <dbReference type="Rhea" id="RHEA-COMP:10465"/>
        <dbReference type="Rhea" id="RHEA-COMP:10468"/>
        <dbReference type="ChEBI" id="CHEBI:30616"/>
        <dbReference type="ChEBI" id="CHEBI:33019"/>
        <dbReference type="ChEBI" id="CHEBI:37563"/>
        <dbReference type="ChEBI" id="CHEBI:74896"/>
        <dbReference type="ChEBI" id="CHEBI:83071"/>
        <dbReference type="EC" id="2.7.7.72"/>
    </reaction>
</comment>
<keyword evidence="9 13" id="KW-0067">ATP-binding</keyword>
<dbReference type="Gene3D" id="3.30.460.10">
    <property type="entry name" value="Beta Polymerase, domain 2"/>
    <property type="match status" value="1"/>
</dbReference>
<dbReference type="GO" id="GO:0004810">
    <property type="term" value="F:CCA tRNA nucleotidyltransferase activity"/>
    <property type="evidence" value="ECO:0007669"/>
    <property type="project" value="UniProtKB-UniRule"/>
</dbReference>
<evidence type="ECO:0000256" key="13">
    <source>
        <dbReference type="HAMAP-Rule" id="MF_01261"/>
    </source>
</evidence>
<dbReference type="GO" id="GO:0160016">
    <property type="term" value="F:CCACCA tRNA nucleotidyltransferase activity"/>
    <property type="evidence" value="ECO:0007669"/>
    <property type="project" value="RHEA"/>
</dbReference>
<dbReference type="GO" id="GO:0005524">
    <property type="term" value="F:ATP binding"/>
    <property type="evidence" value="ECO:0007669"/>
    <property type="project" value="UniProtKB-UniRule"/>
</dbReference>
<dbReference type="SUPFAM" id="SSF81891">
    <property type="entry name" value="Poly A polymerase C-terminal region-like"/>
    <property type="match status" value="1"/>
</dbReference>
<proteinExistence type="inferred from homology"/>
<dbReference type="NCBIfam" id="NF008137">
    <property type="entry name" value="PRK10885.1"/>
    <property type="match status" value="1"/>
</dbReference>
<keyword evidence="3 13" id="KW-0819">tRNA processing</keyword>
<keyword evidence="16" id="KW-1185">Reference proteome</keyword>
<feature type="binding site" evidence="13">
    <location>
        <position position="147"/>
    </location>
    <ligand>
        <name>ATP</name>
        <dbReference type="ChEBI" id="CHEBI:30616"/>
    </ligand>
</feature>